<evidence type="ECO:0000313" key="2">
    <source>
        <dbReference type="Proteomes" id="UP000233556"/>
    </source>
</evidence>
<dbReference type="Proteomes" id="UP000233556">
    <property type="component" value="Unassembled WGS sequence"/>
</dbReference>
<reference evidence="2" key="1">
    <citation type="submission" date="2017-11" db="EMBL/GenBank/DDBJ databases">
        <authorList>
            <person name="Lima N.C."/>
            <person name="Parody-Merino A.M."/>
            <person name="Battley P.F."/>
            <person name="Fidler A.E."/>
            <person name="Prosdocimi F."/>
        </authorList>
    </citation>
    <scope>NUCLEOTIDE SEQUENCE [LARGE SCALE GENOMIC DNA]</scope>
</reference>
<reference evidence="2" key="2">
    <citation type="submission" date="2017-12" db="EMBL/GenBank/DDBJ databases">
        <title>Genome sequence of the Bar-tailed Godwit (Limosa lapponica baueri).</title>
        <authorList>
            <person name="Lima N.C.B."/>
            <person name="Parody-Merino A.M."/>
            <person name="Battley P.F."/>
            <person name="Fidler A.E."/>
            <person name="Prosdocimi F."/>
        </authorList>
    </citation>
    <scope>NUCLEOTIDE SEQUENCE [LARGE SCALE GENOMIC DNA]</scope>
</reference>
<dbReference type="AlphaFoldDB" id="A0A2I0UB64"/>
<gene>
    <name evidence="1" type="ORF">llap_6419</name>
</gene>
<protein>
    <submittedName>
        <fullName evidence="1">Uncharacterized protein</fullName>
    </submittedName>
</protein>
<organism evidence="1 2">
    <name type="scientific">Limosa lapponica baueri</name>
    <dbReference type="NCBI Taxonomy" id="1758121"/>
    <lineage>
        <taxon>Eukaryota</taxon>
        <taxon>Metazoa</taxon>
        <taxon>Chordata</taxon>
        <taxon>Craniata</taxon>
        <taxon>Vertebrata</taxon>
        <taxon>Euteleostomi</taxon>
        <taxon>Archelosauria</taxon>
        <taxon>Archosauria</taxon>
        <taxon>Dinosauria</taxon>
        <taxon>Saurischia</taxon>
        <taxon>Theropoda</taxon>
        <taxon>Coelurosauria</taxon>
        <taxon>Aves</taxon>
        <taxon>Neognathae</taxon>
        <taxon>Neoaves</taxon>
        <taxon>Charadriiformes</taxon>
        <taxon>Scolopacidae</taxon>
        <taxon>Limosa</taxon>
    </lineage>
</organism>
<dbReference type="EMBL" id="KZ505918">
    <property type="protein sequence ID" value="PKU43282.1"/>
    <property type="molecule type" value="Genomic_DNA"/>
</dbReference>
<evidence type="ECO:0000313" key="1">
    <source>
        <dbReference type="EMBL" id="PKU43282.1"/>
    </source>
</evidence>
<accession>A0A2I0UB64</accession>
<name>A0A2I0UB64_LIMLA</name>
<sequence>MVKTEPMDRSRGKDMSHSLTQQAELSAHTQLGGQDHNKGILTEDVVQWCKRLCWLLGWSVLSPPAAHGMCFGKAMKLDTTDTLLPLIVAMRMSESMTLTSDIAVASAQSYLPSFDPSTLLNITMARDRSSGGCPWLDYEKHCQQVEGADPSTLLSTSEVLPGVQGPVLGSTVQERLIGPRPAQGGFNGLEHLSHEEMLRALGLFNLQKRRLKGILSMCINC</sequence>
<keyword evidence="2" id="KW-1185">Reference proteome</keyword>
<proteinExistence type="predicted"/>